<gene>
    <name evidence="1" type="ORF">E9232_007135</name>
</gene>
<name>A0ABU1K136_9PROT</name>
<dbReference type="EMBL" id="JAVDPW010000022">
    <property type="protein sequence ID" value="MDR6294580.1"/>
    <property type="molecule type" value="Genomic_DNA"/>
</dbReference>
<dbReference type="RefSeq" id="WP_309802175.1">
    <property type="nucleotide sequence ID" value="NZ_JAVDPW010000022.1"/>
</dbReference>
<protein>
    <submittedName>
        <fullName evidence="1">Uncharacterized protein YjiS (DUF1127 family)</fullName>
    </submittedName>
</protein>
<evidence type="ECO:0000313" key="1">
    <source>
        <dbReference type="EMBL" id="MDR6294580.1"/>
    </source>
</evidence>
<keyword evidence="2" id="KW-1185">Reference proteome</keyword>
<comment type="caution">
    <text evidence="1">The sequence shown here is derived from an EMBL/GenBank/DDBJ whole genome shotgun (WGS) entry which is preliminary data.</text>
</comment>
<sequence>MTTVTLRAPLRPRPAGLLERLWRRLAGGPGLPKRRATGRPARLRLEALSDDALRDLGLPPLR</sequence>
<evidence type="ECO:0000313" key="2">
    <source>
        <dbReference type="Proteomes" id="UP001262410"/>
    </source>
</evidence>
<dbReference type="Proteomes" id="UP001262410">
    <property type="component" value="Unassembled WGS sequence"/>
</dbReference>
<organism evidence="1 2">
    <name type="scientific">Inquilinus ginsengisoli</name>
    <dbReference type="NCBI Taxonomy" id="363840"/>
    <lineage>
        <taxon>Bacteria</taxon>
        <taxon>Pseudomonadati</taxon>
        <taxon>Pseudomonadota</taxon>
        <taxon>Alphaproteobacteria</taxon>
        <taxon>Rhodospirillales</taxon>
        <taxon>Rhodospirillaceae</taxon>
        <taxon>Inquilinus</taxon>
    </lineage>
</organism>
<proteinExistence type="predicted"/>
<reference evidence="1 2" key="1">
    <citation type="submission" date="2023-07" db="EMBL/GenBank/DDBJ databases">
        <title>Sorghum-associated microbial communities from plants grown in Nebraska, USA.</title>
        <authorList>
            <person name="Schachtman D."/>
        </authorList>
    </citation>
    <scope>NUCLEOTIDE SEQUENCE [LARGE SCALE GENOMIC DNA]</scope>
    <source>
        <strain evidence="1 2">584</strain>
    </source>
</reference>
<accession>A0ABU1K136</accession>